<dbReference type="EMBL" id="JBHSSD010000026">
    <property type="protein sequence ID" value="MFC6164194.1"/>
    <property type="molecule type" value="Genomic_DNA"/>
</dbReference>
<protein>
    <submittedName>
        <fullName evidence="1">DUF1643 domain-containing protein</fullName>
    </submittedName>
</protein>
<comment type="caution">
    <text evidence="1">The sequence shown here is derived from an EMBL/GenBank/DDBJ whole genome shotgun (WGS) entry which is preliminary data.</text>
</comment>
<proteinExistence type="predicted"/>
<evidence type="ECO:0000313" key="2">
    <source>
        <dbReference type="Proteomes" id="UP001596253"/>
    </source>
</evidence>
<dbReference type="RefSeq" id="WP_137640397.1">
    <property type="nucleotide sequence ID" value="NZ_BJDK01000019.1"/>
</dbReference>
<gene>
    <name evidence="1" type="ORF">ACFP3T_05860</name>
</gene>
<keyword evidence="2" id="KW-1185">Reference proteome</keyword>
<dbReference type="InterPro" id="IPR012441">
    <property type="entry name" value="DUF1643"/>
</dbReference>
<accession>A0ABW1R4C9</accession>
<organism evidence="1 2">
    <name type="scientific">Lactiplantibacillus dongliensis</name>
    <dbReference type="NCBI Taxonomy" id="2559919"/>
    <lineage>
        <taxon>Bacteria</taxon>
        <taxon>Bacillati</taxon>
        <taxon>Bacillota</taxon>
        <taxon>Bacilli</taxon>
        <taxon>Lactobacillales</taxon>
        <taxon>Lactobacillaceae</taxon>
        <taxon>Lactiplantibacillus</taxon>
    </lineage>
</organism>
<dbReference type="Proteomes" id="UP001596253">
    <property type="component" value="Unassembled WGS sequence"/>
</dbReference>
<dbReference type="Pfam" id="PF07799">
    <property type="entry name" value="DUF1643"/>
    <property type="match status" value="1"/>
</dbReference>
<reference evidence="2" key="1">
    <citation type="journal article" date="2019" name="Int. J. Syst. Evol. Microbiol.">
        <title>The Global Catalogue of Microorganisms (GCM) 10K type strain sequencing project: providing services to taxonomists for standard genome sequencing and annotation.</title>
        <authorList>
            <consortium name="The Broad Institute Genomics Platform"/>
            <consortium name="The Broad Institute Genome Sequencing Center for Infectious Disease"/>
            <person name="Wu L."/>
            <person name="Ma J."/>
        </authorList>
    </citation>
    <scope>NUCLEOTIDE SEQUENCE [LARGE SCALE GENOMIC DNA]</scope>
    <source>
        <strain evidence="2">CCM 8932</strain>
    </source>
</reference>
<sequence>MAYEYPYPQGFSCESADIDGNCRYSLKIVNSNTSKPETLFVLMMNPSTANGNQSDQTVNGLLTGVGKEYQKIIIVNVSPVMIEKKDKFSEDSDEEKTGITERNIRAIKGLLRESENIYFLVGTGNISDTDEETYVKIMNIISNVVGKDEIHAMELNQTGYSINPIVAALADYKNTESLKSVYKYDDRWHLKKSEI</sequence>
<evidence type="ECO:0000313" key="1">
    <source>
        <dbReference type="EMBL" id="MFC6164194.1"/>
    </source>
</evidence>
<name>A0ABW1R4C9_9LACO</name>